<gene>
    <name evidence="1" type="ORF">B5808_14990</name>
</gene>
<proteinExistence type="predicted"/>
<dbReference type="STRING" id="1619308.B5808_14990"/>
<evidence type="ECO:0000313" key="2">
    <source>
        <dbReference type="Proteomes" id="UP000192775"/>
    </source>
</evidence>
<accession>A0A1X9LMG4</accession>
<evidence type="ECO:0000313" key="1">
    <source>
        <dbReference type="EMBL" id="ARJ06373.1"/>
    </source>
</evidence>
<keyword evidence="2" id="KW-1185">Reference proteome</keyword>
<dbReference type="EMBL" id="CP020715">
    <property type="protein sequence ID" value="ARJ06373.1"/>
    <property type="molecule type" value="Genomic_DNA"/>
</dbReference>
<name>A0A1X9LMG4_9MICO</name>
<dbReference type="Proteomes" id="UP000192775">
    <property type="component" value="Chromosome"/>
</dbReference>
<sequence length="363" mass="40228">MRSCPLSRDLSTAIPIDGRGLDGETGWMDAVEVARGRRGARLLLELALELADPSRPEEHPDLRAPADVLAQRLTASLAAQPAEELPAEAIATALESTVRAAMYWQPPSEEDELGLDPEIRAALQPLVERLASSPAVEWWTQPLDRDGQYEVRWSEGDPLAAGGPRPVSEAVRAWSTRVRAWEERLAGKWSDDPWRAPSSDWWSPPVFAAPASTRSVDVLDGPVALRLVEDGLGWESAQVTRLHPHPEAVVLEITREADWVDLCRRHPLEVTTTRWRVWAETTGREGRWVIPDWASVAHEVDGVHLTVEAYLALAGMTLPVAADSASVIAGWAPDTTYWLTDRIERGDPVRWTRSSPDDDWAPE</sequence>
<reference evidence="1 2" key="1">
    <citation type="submission" date="2017-04" db="EMBL/GenBank/DDBJ databases">
        <authorList>
            <person name="Afonso C.L."/>
            <person name="Miller P.J."/>
            <person name="Scott M.A."/>
            <person name="Spackman E."/>
            <person name="Goraichik I."/>
            <person name="Dimitrov K.M."/>
            <person name="Suarez D.L."/>
            <person name="Swayne D.E."/>
        </authorList>
    </citation>
    <scope>NUCLEOTIDE SEQUENCE [LARGE SCALE GENOMIC DNA]</scope>
    <source>
        <strain evidence="2">XA(T)</strain>
    </source>
</reference>
<dbReference type="AlphaFoldDB" id="A0A1X9LMG4"/>
<protein>
    <submittedName>
        <fullName evidence="1">Uncharacterized protein</fullName>
    </submittedName>
</protein>
<dbReference type="KEGG" id="cphy:B5808_14990"/>
<organism evidence="1 2">
    <name type="scientific">Cnuibacter physcomitrellae</name>
    <dbReference type="NCBI Taxonomy" id="1619308"/>
    <lineage>
        <taxon>Bacteria</taxon>
        <taxon>Bacillati</taxon>
        <taxon>Actinomycetota</taxon>
        <taxon>Actinomycetes</taxon>
        <taxon>Micrococcales</taxon>
        <taxon>Microbacteriaceae</taxon>
        <taxon>Cnuibacter</taxon>
    </lineage>
</organism>